<proteinExistence type="predicted"/>
<dbReference type="SMART" id="SM00336">
    <property type="entry name" value="BBOX"/>
    <property type="match status" value="2"/>
</dbReference>
<protein>
    <recommendedName>
        <fullName evidence="4">B box-type domain-containing protein</fullName>
    </recommendedName>
</protein>
<dbReference type="GO" id="GO:0008270">
    <property type="term" value="F:zinc ion binding"/>
    <property type="evidence" value="ECO:0007669"/>
    <property type="project" value="UniProtKB-KW"/>
</dbReference>
<organism evidence="5 6">
    <name type="scientific">Magallana gigas</name>
    <name type="common">Pacific oyster</name>
    <name type="synonym">Crassostrea gigas</name>
    <dbReference type="NCBI Taxonomy" id="29159"/>
    <lineage>
        <taxon>Eukaryota</taxon>
        <taxon>Metazoa</taxon>
        <taxon>Spiralia</taxon>
        <taxon>Lophotrochozoa</taxon>
        <taxon>Mollusca</taxon>
        <taxon>Bivalvia</taxon>
        <taxon>Autobranchia</taxon>
        <taxon>Pteriomorphia</taxon>
        <taxon>Ostreida</taxon>
        <taxon>Ostreoidea</taxon>
        <taxon>Ostreidae</taxon>
        <taxon>Magallana</taxon>
    </lineage>
</organism>
<dbReference type="Gene3D" id="3.30.160.60">
    <property type="entry name" value="Classic Zinc Finger"/>
    <property type="match status" value="1"/>
</dbReference>
<dbReference type="SUPFAM" id="SSF57845">
    <property type="entry name" value="B-box zinc-binding domain"/>
    <property type="match status" value="1"/>
</dbReference>
<reference evidence="5" key="1">
    <citation type="submission" date="2022-08" db="UniProtKB">
        <authorList>
            <consortium name="EnsemblMetazoa"/>
        </authorList>
    </citation>
    <scope>IDENTIFICATION</scope>
    <source>
        <strain evidence="5">05x7-T-G4-1.051#20</strain>
    </source>
</reference>
<dbReference type="EnsemblMetazoa" id="G1169.4">
    <property type="protein sequence ID" value="G1169.4:cds"/>
    <property type="gene ID" value="G1169"/>
</dbReference>
<dbReference type="PANTHER" id="PTHR25462:SF296">
    <property type="entry name" value="MEIOTIC P26, ISOFORM F"/>
    <property type="match status" value="1"/>
</dbReference>
<name>A0A8W8HYK2_MAGGI</name>
<evidence type="ECO:0000259" key="4">
    <source>
        <dbReference type="PROSITE" id="PS50119"/>
    </source>
</evidence>
<keyword evidence="2" id="KW-0862">Zinc</keyword>
<feature type="domain" description="B box-type" evidence="4">
    <location>
        <begin position="13"/>
        <end position="60"/>
    </location>
</feature>
<keyword evidence="2" id="KW-0479">Metal-binding</keyword>
<dbReference type="InterPro" id="IPR000315">
    <property type="entry name" value="Znf_B-box"/>
</dbReference>
<evidence type="ECO:0000256" key="3">
    <source>
        <dbReference type="PROSITE-ProRule" id="PRU00504"/>
    </source>
</evidence>
<dbReference type="Pfam" id="PF01436">
    <property type="entry name" value="NHL"/>
    <property type="match status" value="1"/>
</dbReference>
<dbReference type="Gene3D" id="2.120.10.30">
    <property type="entry name" value="TolB, C-terminal domain"/>
    <property type="match status" value="1"/>
</dbReference>
<dbReference type="Pfam" id="PF00643">
    <property type="entry name" value="zf-B_box"/>
    <property type="match status" value="1"/>
</dbReference>
<dbReference type="PROSITE" id="PS51125">
    <property type="entry name" value="NHL"/>
    <property type="match status" value="1"/>
</dbReference>
<accession>A0A8W8HYK2</accession>
<sequence length="572" mass="64694">MALSESQIPPDAQHYLVCGIEDCERNCQFYCNPCHQPMCEQCKYKHQKSPKTKNHEVVPYRQRKRQIPVVKCSDHPTKDIDILCDECNVPLCSKCSTMPVHKGHSFTDLETIYTEKSAACTKEIQKIQTYFMPTAIDLQKEIKMDATEIKAVMDSIRSSMRDEAKSLKKLVDEVTSDNIEQVNKMEDSLKEMLQSHDKTYQDYISYLEDLVKQVQGYLSSTQLQNNLIIFSLSELLKIRPIPETTKPVPPVFTAGQYCKEDVAKLLGTVTVPDTKPENRKIKPMETAVHTQLKLTRKQKKHDKEKSDVKQTLSLSSHVTKVREFTVPGVDHVYHVSLCKSGRLSVSDMNGNLIQTDLQGNQLQKIQLTSCGFGSHTVTQDGDLIYTDNKVINRITLDNTITEFIKTGGEIPLSIHSSQINGDILVGRDGKVTRYNKTGKEIQNIQRDNKGQELYDYPIYITENINGDICTSDSIKEVVVVVNKSGQHRFSYTGQGSKIHPWGVCTDLLGHILVCDSYSHTVHLLDQDGQFLCQLLTEQQGITCPCSVCVDDENNLIMGQSNTNILTVYKYLQ</sequence>
<feature type="domain" description="B box-type" evidence="4">
    <location>
        <begin position="67"/>
        <end position="109"/>
    </location>
</feature>
<dbReference type="GO" id="GO:0061630">
    <property type="term" value="F:ubiquitin protein ligase activity"/>
    <property type="evidence" value="ECO:0007669"/>
    <property type="project" value="TreeGrafter"/>
</dbReference>
<keyword evidence="6" id="KW-1185">Reference proteome</keyword>
<evidence type="ECO:0000256" key="2">
    <source>
        <dbReference type="PROSITE-ProRule" id="PRU00024"/>
    </source>
</evidence>
<evidence type="ECO:0000256" key="1">
    <source>
        <dbReference type="ARBA" id="ARBA00022737"/>
    </source>
</evidence>
<dbReference type="InterPro" id="IPR047153">
    <property type="entry name" value="TRIM45/56/19-like"/>
</dbReference>
<keyword evidence="1" id="KW-0677">Repeat</keyword>
<dbReference type="AlphaFoldDB" id="A0A8W8HYK2"/>
<dbReference type="SUPFAM" id="SSF63829">
    <property type="entry name" value="Calcium-dependent phosphotriesterase"/>
    <property type="match status" value="1"/>
</dbReference>
<dbReference type="InterPro" id="IPR011042">
    <property type="entry name" value="6-blade_b-propeller_TolB-like"/>
</dbReference>
<dbReference type="PANTHER" id="PTHR25462">
    <property type="entry name" value="BONUS, ISOFORM C-RELATED"/>
    <property type="match status" value="1"/>
</dbReference>
<feature type="repeat" description="NHL" evidence="3">
    <location>
        <begin position="499"/>
        <end position="527"/>
    </location>
</feature>
<dbReference type="InterPro" id="IPR001258">
    <property type="entry name" value="NHL_repeat"/>
</dbReference>
<dbReference type="Proteomes" id="UP000005408">
    <property type="component" value="Unassembled WGS sequence"/>
</dbReference>
<evidence type="ECO:0000313" key="6">
    <source>
        <dbReference type="Proteomes" id="UP000005408"/>
    </source>
</evidence>
<dbReference type="PROSITE" id="PS50119">
    <property type="entry name" value="ZF_BBOX"/>
    <property type="match status" value="2"/>
</dbReference>
<keyword evidence="2" id="KW-0863">Zinc-finger</keyword>
<evidence type="ECO:0000313" key="5">
    <source>
        <dbReference type="EnsemblMetazoa" id="G1169.4:cds"/>
    </source>
</evidence>